<reference evidence="4 5" key="1">
    <citation type="journal article" date="2024" name="Science">
        <title>Giant polyketide synthase enzymes in the biosynthesis of giant marine polyether toxins.</title>
        <authorList>
            <person name="Fallon T.R."/>
            <person name="Shende V.V."/>
            <person name="Wierzbicki I.H."/>
            <person name="Pendleton A.L."/>
            <person name="Watervoot N.F."/>
            <person name="Auber R.P."/>
            <person name="Gonzalez D.J."/>
            <person name="Wisecaver J.H."/>
            <person name="Moore B.S."/>
        </authorList>
    </citation>
    <scope>NUCLEOTIDE SEQUENCE [LARGE SCALE GENOMIC DNA]</scope>
    <source>
        <strain evidence="4 5">12B1</strain>
    </source>
</reference>
<proteinExistence type="inferred from homology"/>
<feature type="domain" description="WW" evidence="3">
    <location>
        <begin position="2173"/>
        <end position="2204"/>
    </location>
</feature>
<dbReference type="PROSITE" id="PS50020">
    <property type="entry name" value="WW_DOMAIN_2"/>
    <property type="match status" value="1"/>
</dbReference>
<dbReference type="SMART" id="SM00456">
    <property type="entry name" value="WW"/>
    <property type="match status" value="1"/>
</dbReference>
<feature type="region of interest" description="Disordered" evidence="2">
    <location>
        <begin position="2635"/>
        <end position="2669"/>
    </location>
</feature>
<dbReference type="PROSITE" id="PS01159">
    <property type="entry name" value="WW_DOMAIN_1"/>
    <property type="match status" value="1"/>
</dbReference>
<feature type="compositionally biased region" description="Polar residues" evidence="2">
    <location>
        <begin position="2647"/>
        <end position="2659"/>
    </location>
</feature>
<dbReference type="InterPro" id="IPR026847">
    <property type="entry name" value="VPS13"/>
</dbReference>
<evidence type="ECO:0000259" key="3">
    <source>
        <dbReference type="PROSITE" id="PS50020"/>
    </source>
</evidence>
<evidence type="ECO:0000256" key="2">
    <source>
        <dbReference type="SAM" id="MobiDB-lite"/>
    </source>
</evidence>
<dbReference type="Gene3D" id="2.30.29.30">
    <property type="entry name" value="Pleckstrin-homology domain (PH domain)/Phosphotyrosine-binding domain (PTB)"/>
    <property type="match status" value="1"/>
</dbReference>
<dbReference type="InterPro" id="IPR004182">
    <property type="entry name" value="GRAM"/>
</dbReference>
<dbReference type="SMART" id="SM00568">
    <property type="entry name" value="GRAM"/>
    <property type="match status" value="2"/>
</dbReference>
<sequence>MVSLLAEALLQKFLGRWLKLDGHKADLSGGVLKLRHVELRRDAFAELSLPFDVSGVIGEVEIEIPWTKLKRESCVVKLHRPAVLLTPHSETEWDGALEARRAAHRKAAALAALREASAAAAELKGGAEEGAEKPAASWVDRMVERIVDNVQLIVTSLVVRCEDYSHGGAPFAIEVAADSLWVHPATPHEGAAPPKKGEAARPPFQHREALVCALCVYVLQASHLLPAAAAGESRGAEILRRLESTGLAVDAPAALRSNAHRCCVQPFSLAAEVCSKRVAAEELPRHVACVEMGRVLLDLQFAELEQVAALLRYAARFDELEAHRALRPPLARRPAAAPREWWHFAAAAVRSHRAAARAPYAWPAIRARCALRREFVRLHRRALRKGFKHLSEGERASLRRMREALGAEEELLFERIAEAQHTCGAAAAESKPALRRRAESVERLDGAAGEVSAEQRAAIAELLDLDEPSLDERLSLHARLLVSEVVLSLWADDGAAAALGVARDDARRCALRASVEDAGLHFGVKPCSYGADVFWRTARVQLVLPRQPAVPLVAPAEPDAGGGGGGGGEEMMLEVDSAAAFARAGHAARLPALVQRSDEAHRRSQWQLCVRWEWEEAADEAAALPGERASSSVHARCRSTERLAVLCAHRGTSVAAHLLRRLAEGEGGGLEAPWKARREAKGRGAKATLRRVTSLLHSLTLSAEADVVPPVWLLPQRADCAATPCLEWSAERLLLTAELTHAEEGGEGGEGAGERRGGGASDLSLRLELRLELLRLQLRGVALDGWRRAAAGARPILRPADARVHAAMAPLHAGALDVALSLTPLAAALTPEAVQLASAAIGASDAAGGGAAPAAAPPLADEVLALLQRSTCRLAVPLVELSLGAAEGGGGALAVRARRVAVSGRGSERMAGGRGGGELTGRLALHAAVAEVAVYPVAAAEGTLAHAGEAAEVEVEVAELAEVAEVEVVLEAEGGEEDGAPAFLLEVHPAPRGDAAPPAEPAAVFCTFELDATRGFCCTQPPSVEVGTVAAYLPLEATIPLVSALQRAWKPCLDAGAAAEPPIPPAAREEAAEAPPVVVDFHAFSLHASTSEAAAPPVELVLYLEAPRLSFASHIGLCFERGHLSQMIDPAPAAPHRESTPRRQRRIIRIPQHDPPQGEAADAGSRAAAQLELRLTPTSWTLDVGLPPFILRTLTALPQEFHFFCRTFGQLIDLFKAPPQAVLAASMPRDSLGSEASSILTFPDWALDVQLHLRCALLRWRAARGGGGGSEESHPHPVGEGPDDDELELLVLGFGLRLHGEDVRPDLSDLSRRTSNESASAHTLLALPPPQKAEALTGPDSGVLCCFPDLQLGWHTTGSGESTHTSALRIDTSEPEPTTVCVGASGVRVLPLLIQRILDLLPPPHEDEIPPPLRLHLEFAGIHATVSQEAASHGGAAGSGSISLSMAELMFSSNGVSGAEAQLSLRVQSMELASTALDRGVAGAPQTALRPAVKRSATPAATDIATVFSRLRLADGAPEPPLIEAVVDPSRSSEVPPLLATLQPFAIRLTPGTIGTLIAIASEVQLALPEASVSAPSPQPDACENSVERSRARGLSSTLELQLEFEMKPSELWLLVPAHRPAATEADAEARGDSELLLGLCMLVGARATCITTSSQTQVSVELNHCRTRLSTFPESSDRSPAVPTEAIDARRMEGAAATSDDAQLDSVLGSVSAHAHLSMSPAAGGALRVMLQVLSPISVMLSARTLRIVHDFASATEQSLQMVPSQQAAAPPAAAPRGPVSVEVSVSEGFDVTFYRARHQRLPLLRFNLSHASVSIETGDVNSTKQAAKLEFGAQLLVWSRAAQAWEPLLARTGGVIQAQQQGSDGIWSIFAHCDALEFTLSDTMIRSLIAASEALSRVLTDPSLIHALAVSEPEIELQIFNQSGCPMRCGVRDRLDMTFLQSGERCDFSITDFSTHRTPLLNSISLDVGGTWYDLPPFPSAKLGSWTLMAKPAAALPPAVMGEPLPLQDCLQLHSNPSAKHPTRRHVHNSTLSPLKLQIIRLDQPGASDISDVGLPHSGGSQQPSVRVLQEIQLLQPGDSVPIAPHLTTAHLLACPIHLGDGDAASLRSTSSSSSGSRRFRLPHASDAFWLGGSHTTRRQSRQLSRVRSTFSLPSGEQLRDSWACSRVHPESAWAPCKDNDTKKTYFWNTVTGETSWSKPTEVGDKPSRGRLYLTSNFLCFVASSDKAQNHFLLGLDQLTNLSASKGVGTRGSSSITIVGKQLRVQLCGFSNRNRVLRSLQRQLADKLPHLAHQWRTDSMEMLKQRGVPEDDLCLHEIPCSIEQERGKLTITHRHLVFTSNTMADAWVVPFSDVLRIVPVTSSSTNSSKQTEMRLQTRSFERVLKLHVSLSEAVDAFDGVLLYGTLEVAQLKAAKADLEAPEADGVTAGQFIQQMVSLSADNRSSFQMCLFSQSSLCTVFGGARDMPPLHQTTISVRAPLEVDNMLPYQLSLNVGADAEFEQKVPPGGSIRVAHFPRASSVSLRFRIAHAWGPVVAEYDAATVGGWKSWRESRCVLQDTLGRPACVIIQPRVHPDHVMLSMRVHAPLWIFDHSELPLQYQLRSRFGRQRERGSSVALEERPRTSRLSRAMLLTRSAGRKSKDGPQGSSTSLQHTAPQESERAGSRFGRLAAGTKLFGRTKKAGLGATADVMHEEDAFLDEVEERASESSKADMCDALDVAREDGHIDVVDECSDQASRDSENSEDGDDSDTNELARLISYSATNSTGVQDLIAPADATMSNTPSPQMTSANQPLLLAARRLTLSLPSPHDPTAMGKRCKPISCESEGSSFTFFLDDFEVALAVKRAPAVPVLSRVLCVHARYRLLNRSGRALHYCSAPGAPSGLLSEEQLLPKPIHWKNAAKDKRWLRLTLSQDPTANDWCGAFFVDKLIESGGDLVVLVKGNGDDAIYVQITVEIVDASYLVFFDARSVAPYRICNECDVQIQVQQQGVGRRIAVAPRSTTDFVWHEPLGTLMMLASVPDKKGLVYEFTINPNALDDPQPHGSPVVVWTAVLLEESSRVVRFSRRAPQDAASAQPSLSFISSVNALSLSLVDTARRHELLYARAESVQASLISSELEHEAQITLDRVQVDNMLPRAVTPVLLRGSALDPSPSSVGTPWLQFNATRRRLEKRIRHIGLHVQTLELQLDESVIGAVAAFATRAQLPSSASANPLDLNVRAEMMATGLREVEEETTLLRLARPKRRPWFLDEFQLDALRLVLSYKRPPESCLSEEERNCWRPPVAIPNVDLLALTLGEFVVRNRFYERERLLNMLGTHYRGEVIRQIHKILMHTDIKGYVTDRMVSLADYSSDHPRGAARSVAPRSLREGVLHGGVGLGRAVTSGLTGLVTAPVRGAAEGGVSGFAKGLGRGLVGVAVKPTTGVIDFAAKAAEGLTHNARVGRALAAEGRGRMRLPRMLLGPAREIMEYDETMALGWRVLHRVANAEYAAEPCMGCVPSLDEGCLHILTDLRLMSVRVEGHVLLWLVALRDVQGVQLIDSTNSLLLTVASSQSTQSGGAVATSVRAVMCADAASSRFMQEQVVECISLV</sequence>
<dbReference type="Gene3D" id="2.20.70.10">
    <property type="match status" value="1"/>
</dbReference>
<name>A0AB34IL38_PRYPA</name>
<dbReference type="InterPro" id="IPR036020">
    <property type="entry name" value="WW_dom_sf"/>
</dbReference>
<dbReference type="SUPFAM" id="SSF51045">
    <property type="entry name" value="WW domain"/>
    <property type="match status" value="1"/>
</dbReference>
<dbReference type="Pfam" id="PF25037">
    <property type="entry name" value="VPS13_C"/>
    <property type="match status" value="1"/>
</dbReference>
<keyword evidence="5" id="KW-1185">Reference proteome</keyword>
<comment type="similarity">
    <text evidence="1">Belongs to the VPS13 family.</text>
</comment>
<evidence type="ECO:0000313" key="5">
    <source>
        <dbReference type="Proteomes" id="UP001515480"/>
    </source>
</evidence>
<dbReference type="CDD" id="cd00201">
    <property type="entry name" value="WW"/>
    <property type="match status" value="1"/>
</dbReference>
<dbReference type="EMBL" id="JBGBPQ010000022">
    <property type="protein sequence ID" value="KAL1503116.1"/>
    <property type="molecule type" value="Genomic_DNA"/>
</dbReference>
<dbReference type="GO" id="GO:0006623">
    <property type="term" value="P:protein targeting to vacuole"/>
    <property type="evidence" value="ECO:0007669"/>
    <property type="project" value="TreeGrafter"/>
</dbReference>
<dbReference type="Pfam" id="PF00397">
    <property type="entry name" value="WW"/>
    <property type="match status" value="1"/>
</dbReference>
<evidence type="ECO:0000256" key="1">
    <source>
        <dbReference type="ARBA" id="ARBA00006545"/>
    </source>
</evidence>
<dbReference type="InterPro" id="IPR011993">
    <property type="entry name" value="PH-like_dom_sf"/>
</dbReference>
<protein>
    <recommendedName>
        <fullName evidence="3">WW domain-containing protein</fullName>
    </recommendedName>
</protein>
<feature type="region of interest" description="Disordered" evidence="2">
    <location>
        <begin position="2734"/>
        <end position="2753"/>
    </location>
</feature>
<dbReference type="Pfam" id="PF25036">
    <property type="entry name" value="VPS13_VAB"/>
    <property type="match status" value="2"/>
</dbReference>
<gene>
    <name evidence="4" type="ORF">AB1Y20_011179</name>
</gene>
<organism evidence="4 5">
    <name type="scientific">Prymnesium parvum</name>
    <name type="common">Toxic golden alga</name>
    <dbReference type="NCBI Taxonomy" id="97485"/>
    <lineage>
        <taxon>Eukaryota</taxon>
        <taxon>Haptista</taxon>
        <taxon>Haptophyta</taxon>
        <taxon>Prymnesiophyceae</taxon>
        <taxon>Prymnesiales</taxon>
        <taxon>Prymnesiaceae</taxon>
        <taxon>Prymnesium</taxon>
    </lineage>
</organism>
<dbReference type="InterPro" id="IPR009543">
    <property type="entry name" value="VPS13_VAB"/>
</dbReference>
<dbReference type="CDD" id="cd10570">
    <property type="entry name" value="PH-GRAM"/>
    <property type="match status" value="1"/>
</dbReference>
<dbReference type="Proteomes" id="UP001515480">
    <property type="component" value="Unassembled WGS sequence"/>
</dbReference>
<dbReference type="PANTHER" id="PTHR16166">
    <property type="entry name" value="VACUOLAR PROTEIN SORTING-ASSOCIATED PROTEIN VPS13"/>
    <property type="match status" value="1"/>
</dbReference>
<evidence type="ECO:0000313" key="4">
    <source>
        <dbReference type="EMBL" id="KAL1503116.1"/>
    </source>
</evidence>
<accession>A0AB34IL38</accession>
<dbReference type="PANTHER" id="PTHR16166:SF93">
    <property type="entry name" value="INTERMEMBRANE LIPID TRANSFER PROTEIN VPS13"/>
    <property type="match status" value="1"/>
</dbReference>
<dbReference type="InterPro" id="IPR056748">
    <property type="entry name" value="VPS13-like_C"/>
</dbReference>
<comment type="caution">
    <text evidence="4">The sequence shown here is derived from an EMBL/GenBank/DDBJ whole genome shotgun (WGS) entry which is preliminary data.</text>
</comment>
<dbReference type="InterPro" id="IPR001202">
    <property type="entry name" value="WW_dom"/>
</dbReference>
<feature type="compositionally biased region" description="Acidic residues" evidence="2">
    <location>
        <begin position="2744"/>
        <end position="2753"/>
    </location>
</feature>
<dbReference type="GO" id="GO:0045053">
    <property type="term" value="P:protein retention in Golgi apparatus"/>
    <property type="evidence" value="ECO:0007669"/>
    <property type="project" value="TreeGrafter"/>
</dbReference>